<keyword evidence="3" id="KW-0560">Oxidoreductase</keyword>
<dbReference type="PROSITE" id="PS00070">
    <property type="entry name" value="ALDEHYDE_DEHYDR_CYS"/>
    <property type="match status" value="1"/>
</dbReference>
<dbReference type="GO" id="GO:0010133">
    <property type="term" value="P:L-proline catabolic process to L-glutamate"/>
    <property type="evidence" value="ECO:0007669"/>
    <property type="project" value="TreeGrafter"/>
</dbReference>
<dbReference type="InterPro" id="IPR016160">
    <property type="entry name" value="Ald_DH_CS_CYS"/>
</dbReference>
<evidence type="ECO:0000256" key="2">
    <source>
        <dbReference type="ARBA" id="ARBA00012884"/>
    </source>
</evidence>
<comment type="caution">
    <text evidence="7">The sequence shown here is derived from an EMBL/GenBank/DDBJ whole genome shotgun (WGS) entry which is preliminary data.</text>
</comment>
<dbReference type="InterPro" id="IPR016162">
    <property type="entry name" value="Ald_DH_N"/>
</dbReference>
<dbReference type="InterPro" id="IPR016163">
    <property type="entry name" value="Ald_DH_C"/>
</dbReference>
<proteinExistence type="predicted"/>
<reference evidence="7 8" key="1">
    <citation type="journal article" date="2021" name="Elife">
        <title>Chloroplast acquisition without the gene transfer in kleptoplastic sea slugs, Plakobranchus ocellatus.</title>
        <authorList>
            <person name="Maeda T."/>
            <person name="Takahashi S."/>
            <person name="Yoshida T."/>
            <person name="Shimamura S."/>
            <person name="Takaki Y."/>
            <person name="Nagai Y."/>
            <person name="Toyoda A."/>
            <person name="Suzuki Y."/>
            <person name="Arimoto A."/>
            <person name="Ishii H."/>
            <person name="Satoh N."/>
            <person name="Nishiyama T."/>
            <person name="Hasebe M."/>
            <person name="Maruyama T."/>
            <person name="Minagawa J."/>
            <person name="Obokata J."/>
            <person name="Shigenobu S."/>
        </authorList>
    </citation>
    <scope>NUCLEOTIDE SEQUENCE [LARGE SCALE GENOMIC DNA]</scope>
</reference>
<accession>A0AAV4JA91</accession>
<gene>
    <name evidence="7" type="ORF">ElyMa_003249600</name>
</gene>
<evidence type="ECO:0000256" key="5">
    <source>
        <dbReference type="ARBA" id="ARBA00048142"/>
    </source>
</evidence>
<keyword evidence="4" id="KW-0520">NAD</keyword>
<dbReference type="InterPro" id="IPR015590">
    <property type="entry name" value="Aldehyde_DH_dom"/>
</dbReference>
<dbReference type="AlphaFoldDB" id="A0AAV4JA91"/>
<evidence type="ECO:0000313" key="7">
    <source>
        <dbReference type="EMBL" id="GFS17892.1"/>
    </source>
</evidence>
<evidence type="ECO:0000256" key="4">
    <source>
        <dbReference type="ARBA" id="ARBA00023027"/>
    </source>
</evidence>
<dbReference type="Pfam" id="PF00171">
    <property type="entry name" value="Aldedh"/>
    <property type="match status" value="1"/>
</dbReference>
<feature type="domain" description="Aldehyde dehydrogenase" evidence="6">
    <location>
        <begin position="1"/>
        <end position="296"/>
    </location>
</feature>
<protein>
    <recommendedName>
        <fullName evidence="2">L-glutamate gamma-semialdehyde dehydrogenase</fullName>
        <ecNumber evidence="2">1.2.1.88</ecNumber>
    </recommendedName>
</protein>
<dbReference type="EMBL" id="BMAT01006686">
    <property type="protein sequence ID" value="GFS17892.1"/>
    <property type="molecule type" value="Genomic_DNA"/>
</dbReference>
<feature type="non-terminal residue" evidence="7">
    <location>
        <position position="1"/>
    </location>
</feature>
<comment type="pathway">
    <text evidence="1">Amino-acid degradation; L-proline degradation into L-glutamate; L-glutamate from L-proline: step 2/2.</text>
</comment>
<dbReference type="InterPro" id="IPR050485">
    <property type="entry name" value="Proline_metab_enzyme"/>
</dbReference>
<dbReference type="Proteomes" id="UP000762676">
    <property type="component" value="Unassembled WGS sequence"/>
</dbReference>
<keyword evidence="8" id="KW-1185">Reference proteome</keyword>
<dbReference type="Gene3D" id="3.40.605.10">
    <property type="entry name" value="Aldehyde Dehydrogenase, Chain A, domain 1"/>
    <property type="match status" value="2"/>
</dbReference>
<dbReference type="EC" id="1.2.1.88" evidence="2"/>
<evidence type="ECO:0000259" key="6">
    <source>
        <dbReference type="Pfam" id="PF00171"/>
    </source>
</evidence>
<evidence type="ECO:0000313" key="8">
    <source>
        <dbReference type="Proteomes" id="UP000762676"/>
    </source>
</evidence>
<dbReference type="InterPro" id="IPR016161">
    <property type="entry name" value="Ald_DH/histidinol_DH"/>
</dbReference>
<dbReference type="PANTHER" id="PTHR42862:SF1">
    <property type="entry name" value="DELTA-1-PYRROLINE-5-CARBOXYLATE DEHYDROGENASE 2, ISOFORM A-RELATED"/>
    <property type="match status" value="1"/>
</dbReference>
<sequence length="465" mass="51101">GKNVFQAEIDATAELIDFLRFNVQFAQRSTSYQPISTDPKVTLNSMVYRGMEGFWAAVCPFNFAAIGGNLPMAPALMGNAVLWKPSDTAVLSNYEAFKIYREAGLPPGVINFVPADGPTFGDTITASPHLAGINFTGSAATFKRLWRQVGENLDNYINFPRMIGECGGKNMHFVHPSADLENVANGTVRSAFEYNGQKCSACSRLYVPESMWPKLKERLLSILSEVKMGSPLDRQNLVTAVIDAKAFARTKSYIDYAKSSPHLTILTGGNYDDSVGYFVEPTVIVTSDPSDKLMAEAFTRTKSYIDYAKSCPHLTILTGGNYDDSVGYFVEPTVIVTTDPSDKLMAEEIFAPVLTVYVYPDSKVKETVELSKNTSPFALTGAIYVQDEVAKAELAEAFRFNAGNFYINDKSTGSIVGQQPFGGSRQSGTNDKAGGPFYMTRFMSPQAVKETFVPLKDWRYPSLEK</sequence>
<dbReference type="GO" id="GO:0003842">
    <property type="term" value="F:L-glutamate gamma-semialdehyde dehydrogenase activity"/>
    <property type="evidence" value="ECO:0007669"/>
    <property type="project" value="UniProtKB-EC"/>
</dbReference>
<dbReference type="SUPFAM" id="SSF53720">
    <property type="entry name" value="ALDH-like"/>
    <property type="match status" value="2"/>
</dbReference>
<comment type="catalytic activity">
    <reaction evidence="5">
        <text>L-glutamate 5-semialdehyde + NAD(+) + H2O = L-glutamate + NADH + 2 H(+)</text>
        <dbReference type="Rhea" id="RHEA:30235"/>
        <dbReference type="ChEBI" id="CHEBI:15377"/>
        <dbReference type="ChEBI" id="CHEBI:15378"/>
        <dbReference type="ChEBI" id="CHEBI:29985"/>
        <dbReference type="ChEBI" id="CHEBI:57540"/>
        <dbReference type="ChEBI" id="CHEBI:57945"/>
        <dbReference type="ChEBI" id="CHEBI:58066"/>
        <dbReference type="EC" id="1.2.1.88"/>
    </reaction>
</comment>
<dbReference type="PANTHER" id="PTHR42862">
    <property type="entry name" value="DELTA-1-PYRROLINE-5-CARBOXYLATE DEHYDROGENASE 1, ISOFORM A-RELATED"/>
    <property type="match status" value="1"/>
</dbReference>
<dbReference type="Gene3D" id="3.40.309.10">
    <property type="entry name" value="Aldehyde Dehydrogenase, Chain A, domain 2"/>
    <property type="match status" value="2"/>
</dbReference>
<dbReference type="GO" id="GO:0005759">
    <property type="term" value="C:mitochondrial matrix"/>
    <property type="evidence" value="ECO:0007669"/>
    <property type="project" value="TreeGrafter"/>
</dbReference>
<evidence type="ECO:0000256" key="3">
    <source>
        <dbReference type="ARBA" id="ARBA00023002"/>
    </source>
</evidence>
<name>A0AAV4JA91_9GAST</name>
<evidence type="ECO:0000256" key="1">
    <source>
        <dbReference type="ARBA" id="ARBA00004786"/>
    </source>
</evidence>
<organism evidence="7 8">
    <name type="scientific">Elysia marginata</name>
    <dbReference type="NCBI Taxonomy" id="1093978"/>
    <lineage>
        <taxon>Eukaryota</taxon>
        <taxon>Metazoa</taxon>
        <taxon>Spiralia</taxon>
        <taxon>Lophotrochozoa</taxon>
        <taxon>Mollusca</taxon>
        <taxon>Gastropoda</taxon>
        <taxon>Heterobranchia</taxon>
        <taxon>Euthyneura</taxon>
        <taxon>Panpulmonata</taxon>
        <taxon>Sacoglossa</taxon>
        <taxon>Placobranchoidea</taxon>
        <taxon>Plakobranchidae</taxon>
        <taxon>Elysia</taxon>
    </lineage>
</organism>